<dbReference type="GO" id="GO:0030170">
    <property type="term" value="F:pyridoxal phosphate binding"/>
    <property type="evidence" value="ECO:0007669"/>
    <property type="project" value="TreeGrafter"/>
</dbReference>
<keyword evidence="3" id="KW-0413">Isomerase</keyword>
<dbReference type="SUPFAM" id="SSF51419">
    <property type="entry name" value="PLP-binding barrel"/>
    <property type="match status" value="1"/>
</dbReference>
<dbReference type="GO" id="GO:0008784">
    <property type="term" value="F:alanine racemase activity"/>
    <property type="evidence" value="ECO:0007669"/>
    <property type="project" value="TreeGrafter"/>
</dbReference>
<sequence length="376" mass="42425">MFLRGGIGMFQNTKENLKYPIMQIDLKKIYENVKYMVDMCNQNGISVAGVVKGFNGLPQVVDQFVNAGCKYIATSRMEQIIGLKEYGLKLPIMLIRIPMLSEIEELVKYVDISLNSELETLNRIEQVCKYRGRKHGVVLMFDLGDLREGVFDEEEFIELALYVEKALKNVDLLGIGTNLGCYGSIKPTQKNLGRLCSIAEEIEKRINRKLEIISGGATSSIPLLIDGKMPTKINNLRIGEGILLAKDLHDFWKYDMSHMHQDAFVLKAQVVEIKDKPTYPIGEIFIDAFGGCPSYEDKGKRKRALLAVGKQDFGFHDKLIPKNEGVKIVGSSSDHLIVDIQDLQQEIQVGDILDFHMYYAPMLYLSGSLSVKKVYI</sequence>
<keyword evidence="6" id="KW-1185">Reference proteome</keyword>
<dbReference type="EMBL" id="CP042243">
    <property type="protein sequence ID" value="QEK13465.1"/>
    <property type="molecule type" value="Genomic_DNA"/>
</dbReference>
<dbReference type="InterPro" id="IPR029066">
    <property type="entry name" value="PLP-binding_barrel"/>
</dbReference>
<accession>A0A5C0SFX9</accession>
<dbReference type="Proteomes" id="UP000324646">
    <property type="component" value="Chromosome"/>
</dbReference>
<dbReference type="CDD" id="cd06815">
    <property type="entry name" value="PLPDE_III_AR_like_1"/>
    <property type="match status" value="1"/>
</dbReference>
<evidence type="ECO:0000313" key="5">
    <source>
        <dbReference type="EMBL" id="QEK13465.1"/>
    </source>
</evidence>
<evidence type="ECO:0000256" key="2">
    <source>
        <dbReference type="ARBA" id="ARBA00022898"/>
    </source>
</evidence>
<keyword evidence="2" id="KW-0663">Pyridoxal phosphate</keyword>
<name>A0A5C0SFX9_CRATE</name>
<dbReference type="PANTHER" id="PTHR30511:SF3">
    <property type="entry name" value="LYSINE RACEMASE"/>
    <property type="match status" value="1"/>
</dbReference>
<dbReference type="InterPro" id="IPR000821">
    <property type="entry name" value="Ala_racemase"/>
</dbReference>
<proteinExistence type="predicted"/>
<reference evidence="5 6" key="1">
    <citation type="submission" date="2019-07" db="EMBL/GenBank/DDBJ databases">
        <title>Complete genome of Crassaminicella thermophila SY095.</title>
        <authorList>
            <person name="Li X."/>
        </authorList>
    </citation>
    <scope>NUCLEOTIDE SEQUENCE [LARGE SCALE GENOMIC DNA]</scope>
    <source>
        <strain evidence="5 6">SY095</strain>
    </source>
</reference>
<organism evidence="5 6">
    <name type="scientific">Crassaminicella thermophila</name>
    <dbReference type="NCBI Taxonomy" id="2599308"/>
    <lineage>
        <taxon>Bacteria</taxon>
        <taxon>Bacillati</taxon>
        <taxon>Bacillota</taxon>
        <taxon>Clostridia</taxon>
        <taxon>Eubacteriales</taxon>
        <taxon>Clostridiaceae</taxon>
        <taxon>Crassaminicella</taxon>
    </lineage>
</organism>
<evidence type="ECO:0000313" key="6">
    <source>
        <dbReference type="Proteomes" id="UP000324646"/>
    </source>
</evidence>
<dbReference type="KEGG" id="crs:FQB35_15010"/>
<dbReference type="GO" id="GO:0005829">
    <property type="term" value="C:cytosol"/>
    <property type="evidence" value="ECO:0007669"/>
    <property type="project" value="TreeGrafter"/>
</dbReference>
<protein>
    <submittedName>
        <fullName evidence="5">Alanine/ornithine racemase family PLP-dependent enzyme</fullName>
    </submittedName>
</protein>
<dbReference type="OrthoDB" id="504078at2"/>
<dbReference type="AlphaFoldDB" id="A0A5C0SFX9"/>
<dbReference type="Pfam" id="PF01168">
    <property type="entry name" value="Ala_racemase_N"/>
    <property type="match status" value="1"/>
</dbReference>
<dbReference type="InterPro" id="IPR001608">
    <property type="entry name" value="Ala_racemase_N"/>
</dbReference>
<dbReference type="Gene3D" id="3.20.20.10">
    <property type="entry name" value="Alanine racemase"/>
    <property type="match status" value="1"/>
</dbReference>
<feature type="domain" description="Alanine racemase N-terminal" evidence="4">
    <location>
        <begin position="24"/>
        <end position="241"/>
    </location>
</feature>
<gene>
    <name evidence="5" type="ORF">FQB35_15010</name>
</gene>
<evidence type="ECO:0000256" key="3">
    <source>
        <dbReference type="ARBA" id="ARBA00023235"/>
    </source>
</evidence>
<evidence type="ECO:0000259" key="4">
    <source>
        <dbReference type="Pfam" id="PF01168"/>
    </source>
</evidence>
<dbReference type="PANTHER" id="PTHR30511">
    <property type="entry name" value="ALANINE RACEMASE"/>
    <property type="match status" value="1"/>
</dbReference>
<comment type="cofactor">
    <cofactor evidence="1">
        <name>pyridoxal 5'-phosphate</name>
        <dbReference type="ChEBI" id="CHEBI:597326"/>
    </cofactor>
</comment>
<evidence type="ECO:0000256" key="1">
    <source>
        <dbReference type="ARBA" id="ARBA00001933"/>
    </source>
</evidence>